<protein>
    <submittedName>
        <fullName evidence="2">Uncharacterized protein</fullName>
    </submittedName>
</protein>
<organism evidence="2">
    <name type="scientific">marine metagenome</name>
    <dbReference type="NCBI Taxonomy" id="408172"/>
    <lineage>
        <taxon>unclassified sequences</taxon>
        <taxon>metagenomes</taxon>
        <taxon>ecological metagenomes</taxon>
    </lineage>
</organism>
<reference evidence="2" key="1">
    <citation type="submission" date="2018-05" db="EMBL/GenBank/DDBJ databases">
        <authorList>
            <person name="Lanie J.A."/>
            <person name="Ng W.-L."/>
            <person name="Kazmierczak K.M."/>
            <person name="Andrzejewski T.M."/>
            <person name="Davidsen T.M."/>
            <person name="Wayne K.J."/>
            <person name="Tettelin H."/>
            <person name="Glass J.I."/>
            <person name="Rusch D."/>
            <person name="Podicherti R."/>
            <person name="Tsui H.-C.T."/>
            <person name="Winkler M.E."/>
        </authorList>
    </citation>
    <scope>NUCLEOTIDE SEQUENCE</scope>
</reference>
<proteinExistence type="predicted"/>
<evidence type="ECO:0000313" key="2">
    <source>
        <dbReference type="EMBL" id="SVB18353.1"/>
    </source>
</evidence>
<feature type="region of interest" description="Disordered" evidence="1">
    <location>
        <begin position="1"/>
        <end position="33"/>
    </location>
</feature>
<evidence type="ECO:0000256" key="1">
    <source>
        <dbReference type="SAM" id="MobiDB-lite"/>
    </source>
</evidence>
<sequence length="96" mass="11061">MTKSGSNWANADEGFAERDAASEEPSYRTLPAPGLDLYTEVRSQVDGDTLKIVRSWKDWYDCEDYMNKRSTQFKGLTTQNWAKKGWTVSEDIERTE</sequence>
<dbReference type="EMBL" id="UINC01031778">
    <property type="protein sequence ID" value="SVB18353.1"/>
    <property type="molecule type" value="Genomic_DNA"/>
</dbReference>
<gene>
    <name evidence="2" type="ORF">METZ01_LOCUS171207</name>
</gene>
<dbReference type="AlphaFoldDB" id="A0A382BZ70"/>
<accession>A0A382BZ70</accession>
<name>A0A382BZ70_9ZZZZ</name>